<gene>
    <name evidence="1" type="ORF">BEWA_021120</name>
</gene>
<dbReference type="GeneID" id="15805891"/>
<dbReference type="Pfam" id="PF05348">
    <property type="entry name" value="UMP1"/>
    <property type="match status" value="1"/>
</dbReference>
<dbReference type="STRING" id="1537102.L0AUN7"/>
<evidence type="ECO:0000313" key="1">
    <source>
        <dbReference type="EMBL" id="AFZ79265.1"/>
    </source>
</evidence>
<accession>L0AUN7</accession>
<dbReference type="VEuPathDB" id="PiroplasmaDB:BEWA_021120"/>
<dbReference type="eggNOG" id="ENOG502SDBP">
    <property type="taxonomic scope" value="Eukaryota"/>
</dbReference>
<protein>
    <submittedName>
        <fullName evidence="1">Uncharacterized protein</fullName>
    </submittedName>
</protein>
<proteinExistence type="predicted"/>
<dbReference type="KEGG" id="beq:BEWA_021120"/>
<dbReference type="OrthoDB" id="15001at2759"/>
<name>L0AUN7_THEEQ</name>
<organism evidence="1 2">
    <name type="scientific">Theileria equi strain WA</name>
    <dbReference type="NCBI Taxonomy" id="1537102"/>
    <lineage>
        <taxon>Eukaryota</taxon>
        <taxon>Sar</taxon>
        <taxon>Alveolata</taxon>
        <taxon>Apicomplexa</taxon>
        <taxon>Aconoidasida</taxon>
        <taxon>Piroplasmida</taxon>
        <taxon>Theileriidae</taxon>
        <taxon>Theileria</taxon>
    </lineage>
</organism>
<dbReference type="Proteomes" id="UP000031512">
    <property type="component" value="Chromosome 1"/>
</dbReference>
<evidence type="ECO:0000313" key="2">
    <source>
        <dbReference type="Proteomes" id="UP000031512"/>
    </source>
</evidence>
<keyword evidence="2" id="KW-1185">Reference proteome</keyword>
<dbReference type="EMBL" id="CP001669">
    <property type="protein sequence ID" value="AFZ79265.1"/>
    <property type="molecule type" value="Genomic_DNA"/>
</dbReference>
<dbReference type="AlphaFoldDB" id="L0AUN7"/>
<reference evidence="1 2" key="1">
    <citation type="journal article" date="2012" name="BMC Genomics">
        <title>Comparative genomic analysis and phylogenetic position of Theileria equi.</title>
        <authorList>
            <person name="Kappmeyer L.S."/>
            <person name="Thiagarajan M."/>
            <person name="Herndon D.R."/>
            <person name="Ramsay J.D."/>
            <person name="Caler E."/>
            <person name="Djikeng A."/>
            <person name="Gillespie J.J."/>
            <person name="Lau A.O."/>
            <person name="Roalson E.H."/>
            <person name="Silva J.C."/>
            <person name="Silva M.G."/>
            <person name="Suarez C.E."/>
            <person name="Ueti M.W."/>
            <person name="Nene V.M."/>
            <person name="Mealey R.H."/>
            <person name="Knowles D.P."/>
            <person name="Brayton K.A."/>
        </authorList>
    </citation>
    <scope>NUCLEOTIDE SEQUENCE [LARGE SCALE GENOMIC DNA]</scope>
    <source>
        <strain evidence="1 2">WA</strain>
    </source>
</reference>
<sequence>MASGEGFSHVNVDLNKFPVNLLDEKDANTAYGTTNEIHPLNDIEYKHVYKTILERDARVARTFGSQEVLKSSIECNMCAKSSRLPGMKSSMLSLEILMGELDSIKPYEYVNTEKPTNEFGIGGIHSHIENRMGI</sequence>
<dbReference type="RefSeq" id="XP_004828931.1">
    <property type="nucleotide sequence ID" value="XM_004828874.1"/>
</dbReference>